<feature type="coiled-coil region" evidence="1">
    <location>
        <begin position="622"/>
        <end position="707"/>
    </location>
</feature>
<accession>A0ABP1GHT0</accession>
<evidence type="ECO:0000313" key="2">
    <source>
        <dbReference type="EMBL" id="CAL5970776.1"/>
    </source>
</evidence>
<protein>
    <submittedName>
        <fullName evidence="2">Uncharacterized protein</fullName>
    </submittedName>
</protein>
<dbReference type="EMBL" id="CAXDID020000001">
    <property type="protein sequence ID" value="CAL5970776.1"/>
    <property type="molecule type" value="Genomic_DNA"/>
</dbReference>
<sequence>MLPNDSQKRKEFENFIKDLDEDDVSQLPPINEQLIRQLIRKLQQGENIEMFQEMKIGAYKKDICQAIMLHQYASQEDVFALLTKLAGCAHDFAKVLCKNVEEQLVTLSDFFLHSTEEKSNIIELREKHITFILNMKNVGFDEKSKLIYAAALSLVQEIIALAKAVELVSQNGVSLKVLEESFKFSLIEYFKSFERMFLQTNEALFGLDVNETPFVGEISKEEFTSLILTDKECKLQLPKREGQLFIKAYFTQLKQVFTTVFRSFNSLNMTVTSSSKNMRRANEAEKKLMKDLVKYSSFIMQSLNNMFDTFGYPKTLKNNPVLTDVEELELATLMDSTKTSINRYHVYSFKDQALKKSVDLCSANSCQIELEFNYPKDFFKHNIEELTVLKIKSFIDVLDKVNLIKHFETLFSKCQSYDDIEYLAYSLYNQANDTEEMKYEISRCLGKPWIIYSNMRFVAHFIATFYYNGIELYYLPKYVSFDDFQDMELNDFCLDMLKENIQQKEIIQMSILVRELLYYRLISTQHVFDLTSSLLKSIQNQKISEKTFQNDSSLHFKVQYFTSLIYSCYEYLCLFDEKYSELIQISYDRTFQVIKQWNPLVDTQKEFLQSCRIQLDQVITVVQQENVKVMAKRAELQKLLEENEKKRKFEQYMMRLKENNPKLYRKEYEKVKRREEKEAQELREQEQKEIERAAKNKKTELKQITEVTQMIEDFLLQHIEAAQLLLDFSELSKTIVAQEKARADADQLQGDDVRMKLKKFDEAKVKQRNFMKFLEAVQNLTTFSNYKLIAEIFTAINNDWLLSKMFKDVNYVVKVGQSENIDHRTLLMKLALFSCKLITPEQLQTTTTSVIKSIQFIEQFATDASQSDIQQQIIREKKITCADKDLVVKTQFLLMAGLELNDKQIMGLAIICYASEHNDQYLCMTEFQQVEQKENVEELIKNVNVSELNVKKVEVKAKEVVSEEEDLEALFAVQTKVQKKNSQVSVKKTQDNSDL</sequence>
<keyword evidence="3" id="KW-1185">Reference proteome</keyword>
<evidence type="ECO:0000256" key="1">
    <source>
        <dbReference type="SAM" id="Coils"/>
    </source>
</evidence>
<keyword evidence="1" id="KW-0175">Coiled coil</keyword>
<gene>
    <name evidence="2" type="ORF">HINF_LOCUS716</name>
</gene>
<comment type="caution">
    <text evidence="2">The sequence shown here is derived from an EMBL/GenBank/DDBJ whole genome shotgun (WGS) entry which is preliminary data.</text>
</comment>
<name>A0ABP1GHT0_9EUKA</name>
<proteinExistence type="predicted"/>
<dbReference type="Proteomes" id="UP001642409">
    <property type="component" value="Unassembled WGS sequence"/>
</dbReference>
<evidence type="ECO:0000313" key="3">
    <source>
        <dbReference type="Proteomes" id="UP001642409"/>
    </source>
</evidence>
<reference evidence="2 3" key="1">
    <citation type="submission" date="2024-07" db="EMBL/GenBank/DDBJ databases">
        <authorList>
            <person name="Akdeniz Z."/>
        </authorList>
    </citation>
    <scope>NUCLEOTIDE SEQUENCE [LARGE SCALE GENOMIC DNA]</scope>
</reference>
<organism evidence="2 3">
    <name type="scientific">Hexamita inflata</name>
    <dbReference type="NCBI Taxonomy" id="28002"/>
    <lineage>
        <taxon>Eukaryota</taxon>
        <taxon>Metamonada</taxon>
        <taxon>Diplomonadida</taxon>
        <taxon>Hexamitidae</taxon>
        <taxon>Hexamitinae</taxon>
        <taxon>Hexamita</taxon>
    </lineage>
</organism>